<keyword evidence="7" id="KW-1185">Reference proteome</keyword>
<dbReference type="GO" id="GO:0006396">
    <property type="term" value="P:RNA processing"/>
    <property type="evidence" value="ECO:0007669"/>
    <property type="project" value="InterPro"/>
</dbReference>
<dbReference type="SUPFAM" id="SSF53335">
    <property type="entry name" value="S-adenosyl-L-methionine-dependent methyltransferases"/>
    <property type="match status" value="1"/>
</dbReference>
<comment type="caution">
    <text evidence="4">Lacks conserved residue(s) required for the propagation of feature annotation.</text>
</comment>
<dbReference type="AlphaFoldDB" id="A0A1V9ZA90"/>
<feature type="compositionally biased region" description="Basic residues" evidence="5">
    <location>
        <begin position="1"/>
        <end position="14"/>
    </location>
</feature>
<sequence>MAGQRKHYGGKKRKASDGPRDDVHPGHLTKNDECKIIVLNFGQWSEKDELVKVLDANNHAYKAVQKLNKLSYGFIIYESKEQRDAALEVLANVEWKNGEKLEVKPALPKRSVKPMATADEPKEPGQLKTVIEAVTPWHNVDYAEQLERKEDAMKKVLIKIVRQTRKDFADKAKRVVEERNRLRKAQKVASMDDVVGGPKLEVPVPEWLDATGELYLVANDTLYQQIMTSTDAPWEAKAKAEGIVGLISFTSELVGAHKEGALLTYQKHTQSWMPLSNGPAAAITSLASLRGHLLCATANGEIVRRVVKGRRDSIEWMTLASGLGAITAMTVHQGFLYIATTSGWSKAPLGPEATTVLVFEPAPEMAFQDVSGLTSHDSKLIFIQKTGDHLSLVHAETDGTVVSSTKIDVATAVTSFASHKGLCCPMERIAPSPVLEGYRNKCEFTFGYDVDKKPVVGFRVGMYKEGVVAVGSPEDCINVPQVMKDICKTFQTYLATSTLPVYDVLTHEGVWRLLTIRLSQRTNQIMLMVQANPTDVDAAVWATEKTALVSTLTAAHPGISSMFVQEYTGVSAPAEDHPIDHVYGATTIEEELLGLKFRISAQAFFQVNTPGAEVLYSLVKRFAAADDKTQVYDVCCGTGTIGICVASEARKVIGVELCKAATDDAAVNADLNAVKNITFINSKAEDVMKELLRKKPEGEGAEFVQQAVAIVDPPRAGLHTKVLRSLRDTRPVKRIVYVSCNPTVSLINDAATLCGPSTSNLRGDPFKPVFAAPVDMFPHTEHCEMIIVFERV</sequence>
<dbReference type="EMBL" id="JNBR01000351">
    <property type="protein sequence ID" value="OQR94780.1"/>
    <property type="molecule type" value="Genomic_DNA"/>
</dbReference>
<evidence type="ECO:0000256" key="5">
    <source>
        <dbReference type="SAM" id="MobiDB-lite"/>
    </source>
</evidence>
<dbReference type="OrthoDB" id="10250660at2759"/>
<protein>
    <submittedName>
        <fullName evidence="6">tRNA (Uracil-5-)-methyltransferase</fullName>
    </submittedName>
</protein>
<dbReference type="GO" id="GO:0008173">
    <property type="term" value="F:RNA methyltransferase activity"/>
    <property type="evidence" value="ECO:0007669"/>
    <property type="project" value="InterPro"/>
</dbReference>
<dbReference type="PROSITE" id="PS51687">
    <property type="entry name" value="SAM_MT_RNA_M5U"/>
    <property type="match status" value="1"/>
</dbReference>
<dbReference type="SUPFAM" id="SSF54928">
    <property type="entry name" value="RNA-binding domain, RBD"/>
    <property type="match status" value="1"/>
</dbReference>
<dbReference type="Proteomes" id="UP000243579">
    <property type="component" value="Unassembled WGS sequence"/>
</dbReference>
<evidence type="ECO:0000313" key="7">
    <source>
        <dbReference type="Proteomes" id="UP000243579"/>
    </source>
</evidence>
<dbReference type="GO" id="GO:0003723">
    <property type="term" value="F:RNA binding"/>
    <property type="evidence" value="ECO:0007669"/>
    <property type="project" value="TreeGrafter"/>
</dbReference>
<dbReference type="InterPro" id="IPR035979">
    <property type="entry name" value="RBD_domain_sf"/>
</dbReference>
<dbReference type="STRING" id="1202772.A0A1V9ZA90"/>
<organism evidence="6 7">
    <name type="scientific">Achlya hypogyna</name>
    <name type="common">Oomycete</name>
    <name type="synonym">Protoachlya hypogyna</name>
    <dbReference type="NCBI Taxonomy" id="1202772"/>
    <lineage>
        <taxon>Eukaryota</taxon>
        <taxon>Sar</taxon>
        <taxon>Stramenopiles</taxon>
        <taxon>Oomycota</taxon>
        <taxon>Saprolegniomycetes</taxon>
        <taxon>Saprolegniales</taxon>
        <taxon>Achlyaceae</taxon>
        <taxon>Achlya</taxon>
    </lineage>
</organism>
<gene>
    <name evidence="6" type="ORF">ACHHYP_00919</name>
</gene>
<feature type="compositionally biased region" description="Basic and acidic residues" evidence="5">
    <location>
        <begin position="15"/>
        <end position="27"/>
    </location>
</feature>
<dbReference type="InterPro" id="IPR010280">
    <property type="entry name" value="U5_MeTrfase_fam"/>
</dbReference>
<dbReference type="PANTHER" id="PTHR45904:SF2">
    <property type="entry name" value="TRNA (URACIL-5-)-METHYLTRANSFERASE HOMOLOG A"/>
    <property type="match status" value="1"/>
</dbReference>
<feature type="binding site" evidence="4">
    <location>
        <position position="712"/>
    </location>
    <ligand>
        <name>S-adenosyl-L-methionine</name>
        <dbReference type="ChEBI" id="CHEBI:59789"/>
    </ligand>
</feature>
<feature type="active site" description="Nucleophile" evidence="4">
    <location>
        <position position="740"/>
    </location>
</feature>
<dbReference type="Pfam" id="PF05958">
    <property type="entry name" value="tRNA_U5-meth_tr"/>
    <property type="match status" value="1"/>
</dbReference>
<dbReference type="GO" id="GO:0032259">
    <property type="term" value="P:methylation"/>
    <property type="evidence" value="ECO:0007669"/>
    <property type="project" value="UniProtKB-KW"/>
</dbReference>
<accession>A0A1V9ZA90</accession>
<keyword evidence="3 4" id="KW-0949">S-adenosyl-L-methionine</keyword>
<evidence type="ECO:0000256" key="2">
    <source>
        <dbReference type="ARBA" id="ARBA00022679"/>
    </source>
</evidence>
<dbReference type="InterPro" id="IPR029063">
    <property type="entry name" value="SAM-dependent_MTases_sf"/>
</dbReference>
<feature type="binding site" evidence="4">
    <location>
        <position position="656"/>
    </location>
    <ligand>
        <name>S-adenosyl-L-methionine</name>
        <dbReference type="ChEBI" id="CHEBI:59789"/>
    </ligand>
</feature>
<proteinExistence type="inferred from homology"/>
<feature type="region of interest" description="Disordered" evidence="5">
    <location>
        <begin position="1"/>
        <end position="27"/>
    </location>
</feature>
<reference evidence="6 7" key="1">
    <citation type="journal article" date="2014" name="Genome Biol. Evol.">
        <title>The secreted proteins of Achlya hypogyna and Thraustotheca clavata identify the ancestral oomycete secretome and reveal gene acquisitions by horizontal gene transfer.</title>
        <authorList>
            <person name="Misner I."/>
            <person name="Blouin N."/>
            <person name="Leonard G."/>
            <person name="Richards T.A."/>
            <person name="Lane C.E."/>
        </authorList>
    </citation>
    <scope>NUCLEOTIDE SEQUENCE [LARGE SCALE GENOMIC DNA]</scope>
    <source>
        <strain evidence="6 7">ATCC 48635</strain>
    </source>
</reference>
<evidence type="ECO:0000313" key="6">
    <source>
        <dbReference type="EMBL" id="OQR94780.1"/>
    </source>
</evidence>
<evidence type="ECO:0000256" key="1">
    <source>
        <dbReference type="ARBA" id="ARBA00022603"/>
    </source>
</evidence>
<evidence type="ECO:0000256" key="4">
    <source>
        <dbReference type="PROSITE-ProRule" id="PRU01024"/>
    </source>
</evidence>
<dbReference type="Gene3D" id="2.40.50.1070">
    <property type="match status" value="1"/>
</dbReference>
<comment type="similarity">
    <text evidence="4">Belongs to the class I-like SAM-binding methyltransferase superfamily. RNA M5U methyltransferase family.</text>
</comment>
<evidence type="ECO:0000256" key="3">
    <source>
        <dbReference type="ARBA" id="ARBA00022691"/>
    </source>
</evidence>
<dbReference type="CDD" id="cd02440">
    <property type="entry name" value="AdoMet_MTases"/>
    <property type="match status" value="1"/>
</dbReference>
<feature type="binding site" evidence="4">
    <location>
        <position position="606"/>
    </location>
    <ligand>
        <name>S-adenosyl-L-methionine</name>
        <dbReference type="ChEBI" id="CHEBI:59789"/>
    </ligand>
</feature>
<keyword evidence="1 4" id="KW-0489">Methyltransferase</keyword>
<keyword evidence="2 4" id="KW-0808">Transferase</keyword>
<dbReference type="InterPro" id="IPR045850">
    <property type="entry name" value="TRM2_met"/>
</dbReference>
<dbReference type="PANTHER" id="PTHR45904">
    <property type="entry name" value="TRNA (URACIL-5-)-METHYLTRANSFERASE"/>
    <property type="match status" value="1"/>
</dbReference>
<comment type="caution">
    <text evidence="6">The sequence shown here is derived from an EMBL/GenBank/DDBJ whole genome shotgun (WGS) entry which is preliminary data.</text>
</comment>
<name>A0A1V9ZA90_ACHHY</name>
<dbReference type="Gene3D" id="3.40.50.150">
    <property type="entry name" value="Vaccinia Virus protein VP39"/>
    <property type="match status" value="1"/>
</dbReference>